<dbReference type="AlphaFoldDB" id="A0A5M8PSI2"/>
<sequence length="608" mass="67186">MIIRLLSIWSAFLAVARAAQPSAPEPIAAPLRDLPWGQLNFLHTTDTHGWHAGHLQEPSYSGDWGDYVSFAQRLRERSDDLGTDLLLVDTGDRIEGNGLYDASDPKGKFTTDIFKEQDIDIICSGNHELYKQNSSETEYLETVPNFHGNYIASNLDIYDPKTGDRVPLARRYRKITTKNQGIRIIAFGFLFDFVGNCNNTVVQPVEGTIKEQWFQEAIRDRDVDLFVVAGHVPLRSKEYAAVFKAIRQQQWDTPIQFFGGHTHIRDYMKYDSKASIHRRKTTHPSPQPLTSPTFSRRYIDNNLFSLHHHTHLNSTTFPTPHGTNVSALISSARKTLSLDSRFGCAPTDLWTNRAPYPSQNSIFTWLEESVLPDIGRAMNLSDKAKLLIANTGAIRFDIFQGPFTRDSTYSVSPFTGGFRYLESVPYRLAQRVLPLLNSAGPMFSDASPALKPWMLAPPEQMALYRDNAIAPASTPFHHPGPAQFPLDADSTPHLTPGYTTVDDAGADGDDTLHERVSMYRVPNCIEALVGAKGSATAATAAASDHDGGNDSEPQSVDLVFLSFIQPWILLALRFLGGSMGRGYAGVGGGRGFHGVDCGVGGGELRGRC</sequence>
<dbReference type="GO" id="GO:0009166">
    <property type="term" value="P:nucleotide catabolic process"/>
    <property type="evidence" value="ECO:0007669"/>
    <property type="project" value="InterPro"/>
</dbReference>
<dbReference type="InterPro" id="IPR014485">
    <property type="entry name" value="Pesterase_C1039"/>
</dbReference>
<dbReference type="Gene3D" id="3.60.21.10">
    <property type="match status" value="1"/>
</dbReference>
<evidence type="ECO:0000256" key="1">
    <source>
        <dbReference type="SAM" id="SignalP"/>
    </source>
</evidence>
<dbReference type="InterPro" id="IPR029052">
    <property type="entry name" value="Metallo-depent_PP-like"/>
</dbReference>
<dbReference type="SUPFAM" id="SSF56300">
    <property type="entry name" value="Metallo-dependent phosphatases"/>
    <property type="match status" value="1"/>
</dbReference>
<dbReference type="InterPro" id="IPR053828">
    <property type="entry name" value="Nucleosidase_C"/>
</dbReference>
<dbReference type="PANTHER" id="PTHR11575:SF43">
    <property type="entry name" value="SER_THR PROTEIN PHOSPHATASE FAMILY (AFU_ORTHOLOGUE AFUA_3G04160)"/>
    <property type="match status" value="1"/>
</dbReference>
<evidence type="ECO:0000259" key="2">
    <source>
        <dbReference type="Pfam" id="PF00149"/>
    </source>
</evidence>
<dbReference type="Proteomes" id="UP000324767">
    <property type="component" value="Unassembled WGS sequence"/>
</dbReference>
<name>A0A5M8PSI2_9LECA</name>
<dbReference type="InterPro" id="IPR036907">
    <property type="entry name" value="5'-Nucleotdase_C_sf"/>
</dbReference>
<dbReference type="InterPro" id="IPR006179">
    <property type="entry name" value="5_nucleotidase/apyrase"/>
</dbReference>
<dbReference type="CDD" id="cd07407">
    <property type="entry name" value="MPP_YHR202W_N"/>
    <property type="match status" value="1"/>
</dbReference>
<proteinExistence type="predicted"/>
<feature type="chain" id="PRO_5024437211" evidence="1">
    <location>
        <begin position="19"/>
        <end position="608"/>
    </location>
</feature>
<evidence type="ECO:0000313" key="4">
    <source>
        <dbReference type="EMBL" id="KAA6412526.1"/>
    </source>
</evidence>
<keyword evidence="1" id="KW-0732">Signal</keyword>
<dbReference type="GO" id="GO:0016787">
    <property type="term" value="F:hydrolase activity"/>
    <property type="evidence" value="ECO:0007669"/>
    <property type="project" value="InterPro"/>
</dbReference>
<dbReference type="FunFam" id="3.60.21.10:FF:000043">
    <property type="entry name" value="Ser/Thr protein phosphatase family"/>
    <property type="match status" value="1"/>
</dbReference>
<dbReference type="GO" id="GO:0005829">
    <property type="term" value="C:cytosol"/>
    <property type="evidence" value="ECO:0007669"/>
    <property type="project" value="TreeGrafter"/>
</dbReference>
<protein>
    <submittedName>
        <fullName evidence="4">Ser Thr phosphatase family</fullName>
    </submittedName>
</protein>
<dbReference type="Pfam" id="PF00149">
    <property type="entry name" value="Metallophos"/>
    <property type="match status" value="1"/>
</dbReference>
<dbReference type="GO" id="GO:0005576">
    <property type="term" value="C:extracellular region"/>
    <property type="evidence" value="ECO:0007669"/>
    <property type="project" value="UniProtKB-ARBA"/>
</dbReference>
<dbReference type="SUPFAM" id="SSF55816">
    <property type="entry name" value="5'-nucleotidase (syn. UDP-sugar hydrolase), C-terminal domain"/>
    <property type="match status" value="1"/>
</dbReference>
<comment type="caution">
    <text evidence="4">The sequence shown here is derived from an EMBL/GenBank/DDBJ whole genome shotgun (WGS) entry which is preliminary data.</text>
</comment>
<feature type="domain" description="Putative 5'-nucleotidase C-terminal" evidence="3">
    <location>
        <begin position="348"/>
        <end position="569"/>
    </location>
</feature>
<dbReference type="PANTHER" id="PTHR11575">
    <property type="entry name" value="5'-NUCLEOTIDASE-RELATED"/>
    <property type="match status" value="1"/>
</dbReference>
<dbReference type="Pfam" id="PF21953">
    <property type="entry name" value="NadN_nucleosid_C"/>
    <property type="match status" value="1"/>
</dbReference>
<feature type="domain" description="Calcineurin-like phosphoesterase" evidence="2">
    <location>
        <begin position="40"/>
        <end position="264"/>
    </location>
</feature>
<organism evidence="4 5">
    <name type="scientific">Lasallia pustulata</name>
    <dbReference type="NCBI Taxonomy" id="136370"/>
    <lineage>
        <taxon>Eukaryota</taxon>
        <taxon>Fungi</taxon>
        <taxon>Dikarya</taxon>
        <taxon>Ascomycota</taxon>
        <taxon>Pezizomycotina</taxon>
        <taxon>Lecanoromycetes</taxon>
        <taxon>OSLEUM clade</taxon>
        <taxon>Umbilicariomycetidae</taxon>
        <taxon>Umbilicariales</taxon>
        <taxon>Umbilicariaceae</taxon>
        <taxon>Lasallia</taxon>
    </lineage>
</organism>
<dbReference type="InterPro" id="IPR041823">
    <property type="entry name" value="YHR202W_N"/>
</dbReference>
<evidence type="ECO:0000259" key="3">
    <source>
        <dbReference type="Pfam" id="PF21953"/>
    </source>
</evidence>
<dbReference type="EMBL" id="VXIT01000005">
    <property type="protein sequence ID" value="KAA6412526.1"/>
    <property type="molecule type" value="Genomic_DNA"/>
</dbReference>
<dbReference type="PIRSF" id="PIRSF017316">
    <property type="entry name" value="Pesterase_C1039"/>
    <property type="match status" value="1"/>
</dbReference>
<accession>A0A5M8PSI2</accession>
<evidence type="ECO:0000313" key="5">
    <source>
        <dbReference type="Proteomes" id="UP000324767"/>
    </source>
</evidence>
<gene>
    <name evidence="4" type="ORF">FRX48_03517</name>
</gene>
<feature type="signal peptide" evidence="1">
    <location>
        <begin position="1"/>
        <end position="18"/>
    </location>
</feature>
<dbReference type="OrthoDB" id="7722975at2759"/>
<reference evidence="4 5" key="1">
    <citation type="submission" date="2019-09" db="EMBL/GenBank/DDBJ databases">
        <title>The hologenome of the rock-dwelling lichen Lasallia pustulata.</title>
        <authorList>
            <person name="Greshake Tzovaras B."/>
            <person name="Segers F."/>
            <person name="Bicker A."/>
            <person name="Dal Grande F."/>
            <person name="Otte J."/>
            <person name="Hankeln T."/>
            <person name="Schmitt I."/>
            <person name="Ebersberger I."/>
        </authorList>
    </citation>
    <scope>NUCLEOTIDE SEQUENCE [LARGE SCALE GENOMIC DNA]</scope>
    <source>
        <strain evidence="4">A1-1</strain>
    </source>
</reference>
<dbReference type="InterPro" id="IPR004843">
    <property type="entry name" value="Calcineurin-like_PHP"/>
</dbReference>
<dbReference type="Gene3D" id="3.90.780.10">
    <property type="entry name" value="5'-Nucleotidase, C-terminal domain"/>
    <property type="match status" value="1"/>
</dbReference>